<reference evidence="9" key="1">
    <citation type="submission" date="2016-10" db="EMBL/GenBank/DDBJ databases">
        <authorList>
            <person name="See-Too W.S."/>
        </authorList>
    </citation>
    <scope>NUCLEOTIDE SEQUENCE</scope>
    <source>
        <strain evidence="9">DSM 14505</strain>
    </source>
</reference>
<proteinExistence type="inferred from homology"/>
<feature type="transmembrane region" description="Helical" evidence="8">
    <location>
        <begin position="64"/>
        <end position="88"/>
    </location>
</feature>
<evidence type="ECO:0000256" key="5">
    <source>
        <dbReference type="ARBA" id="ARBA00022692"/>
    </source>
</evidence>
<evidence type="ECO:0000256" key="2">
    <source>
        <dbReference type="ARBA" id="ARBA00005658"/>
    </source>
</evidence>
<keyword evidence="4" id="KW-1003">Cell membrane</keyword>
<evidence type="ECO:0000313" key="10">
    <source>
        <dbReference type="Proteomes" id="UP000092661"/>
    </source>
</evidence>
<evidence type="ECO:0000256" key="6">
    <source>
        <dbReference type="ARBA" id="ARBA00022989"/>
    </source>
</evidence>
<evidence type="ECO:0000256" key="1">
    <source>
        <dbReference type="ARBA" id="ARBA00004651"/>
    </source>
</evidence>
<evidence type="ECO:0000313" key="9">
    <source>
        <dbReference type="EMBL" id="ANU08994.1"/>
    </source>
</evidence>
<keyword evidence="3" id="KW-0813">Transport</keyword>
<dbReference type="PANTHER" id="PTHR30047:SF7">
    <property type="entry name" value="HIGH-AFFINITY CHOLINE TRANSPORT PROTEIN"/>
    <property type="match status" value="1"/>
</dbReference>
<dbReference type="Pfam" id="PF02028">
    <property type="entry name" value="BCCT"/>
    <property type="match status" value="1"/>
</dbReference>
<dbReference type="RefSeq" id="WP_065536222.1">
    <property type="nucleotide sequence ID" value="NZ_CP016534.2"/>
</dbReference>
<comment type="similarity">
    <text evidence="2">Belongs to the BCCT transporter (TC 2.A.15) family.</text>
</comment>
<gene>
    <name evidence="9" type="ORF">BBH88_00905</name>
</gene>
<keyword evidence="6 8" id="KW-1133">Transmembrane helix</keyword>
<accession>A0ABM6D187</accession>
<keyword evidence="7 8" id="KW-0472">Membrane</keyword>
<evidence type="ECO:0000256" key="8">
    <source>
        <dbReference type="SAM" id="Phobius"/>
    </source>
</evidence>
<dbReference type="InterPro" id="IPR000060">
    <property type="entry name" value="BCCT_transptr"/>
</dbReference>
<organism evidence="9 10">
    <name type="scientific">Planococcus antarcticus DSM 14505</name>
    <dbReference type="NCBI Taxonomy" id="1185653"/>
    <lineage>
        <taxon>Bacteria</taxon>
        <taxon>Bacillati</taxon>
        <taxon>Bacillota</taxon>
        <taxon>Bacilli</taxon>
        <taxon>Bacillales</taxon>
        <taxon>Caryophanaceae</taxon>
        <taxon>Planococcus</taxon>
    </lineage>
</organism>
<evidence type="ECO:0000256" key="7">
    <source>
        <dbReference type="ARBA" id="ARBA00023136"/>
    </source>
</evidence>
<protein>
    <submittedName>
        <fullName evidence="9">Uncharacterized protein</fullName>
    </submittedName>
</protein>
<keyword evidence="10" id="KW-1185">Reference proteome</keyword>
<evidence type="ECO:0000256" key="4">
    <source>
        <dbReference type="ARBA" id="ARBA00022475"/>
    </source>
</evidence>
<evidence type="ECO:0000256" key="3">
    <source>
        <dbReference type="ARBA" id="ARBA00022448"/>
    </source>
</evidence>
<name>A0ABM6D187_9BACL</name>
<dbReference type="EMBL" id="CP016534">
    <property type="protein sequence ID" value="ANU08994.1"/>
    <property type="molecule type" value="Genomic_DNA"/>
</dbReference>
<dbReference type="PANTHER" id="PTHR30047">
    <property type="entry name" value="HIGH-AFFINITY CHOLINE TRANSPORT PROTEIN-RELATED"/>
    <property type="match status" value="1"/>
</dbReference>
<dbReference type="Proteomes" id="UP000092661">
    <property type="component" value="Chromosome"/>
</dbReference>
<keyword evidence="5 8" id="KW-0812">Transmembrane</keyword>
<comment type="subcellular location">
    <subcellularLocation>
        <location evidence="1">Cell membrane</location>
        <topology evidence="1">Multi-pass membrane protein</topology>
    </subcellularLocation>
</comment>
<sequence>MKFAVDSYADCHCDIFITPADSATSVLGMQITDDTLNPPNLVTITWGLTAIVIYTGGTQGLQNALMIAALPFSVVIILTGTSLFTAAATDPLTKKKKKVTRKAEAPV</sequence>